<comment type="caution">
    <text evidence="2">The sequence shown here is derived from an EMBL/GenBank/DDBJ whole genome shotgun (WGS) entry which is preliminary data.</text>
</comment>
<accession>A0A2H0C187</accession>
<proteinExistence type="inferred from homology"/>
<dbReference type="PANTHER" id="PTHR30244:SF34">
    <property type="entry name" value="DTDP-4-AMINO-4,6-DIDEOXYGALACTOSE TRANSAMINASE"/>
    <property type="match status" value="1"/>
</dbReference>
<comment type="similarity">
    <text evidence="1">Belongs to the DegT/DnrJ/EryC1 family.</text>
</comment>
<dbReference type="Gene3D" id="3.90.1150.10">
    <property type="entry name" value="Aspartate Aminotransferase, domain 1"/>
    <property type="match status" value="1"/>
</dbReference>
<dbReference type="Pfam" id="PF01041">
    <property type="entry name" value="DegT_DnrJ_EryC1"/>
    <property type="match status" value="2"/>
</dbReference>
<dbReference type="GO" id="GO:0000271">
    <property type="term" value="P:polysaccharide biosynthetic process"/>
    <property type="evidence" value="ECO:0007669"/>
    <property type="project" value="TreeGrafter"/>
</dbReference>
<evidence type="ECO:0000256" key="1">
    <source>
        <dbReference type="RuleBase" id="RU004508"/>
    </source>
</evidence>
<gene>
    <name evidence="2" type="ORF">COW98_00855</name>
</gene>
<dbReference type="SUPFAM" id="SSF53383">
    <property type="entry name" value="PLP-dependent transferases"/>
    <property type="match status" value="1"/>
</dbReference>
<organism evidence="2 3">
    <name type="scientific">Candidatus Roizmanbacteria bacterium CG22_combo_CG10-13_8_21_14_all_35_9</name>
    <dbReference type="NCBI Taxonomy" id="1974861"/>
    <lineage>
        <taxon>Bacteria</taxon>
        <taxon>Candidatus Roizmaniibacteriota</taxon>
    </lineage>
</organism>
<dbReference type="PANTHER" id="PTHR30244">
    <property type="entry name" value="TRANSAMINASE"/>
    <property type="match status" value="1"/>
</dbReference>
<dbReference type="AlphaFoldDB" id="A0A2H0C187"/>
<name>A0A2H0C187_9BACT</name>
<dbReference type="Gene3D" id="3.40.640.10">
    <property type="entry name" value="Type I PLP-dependent aspartate aminotransferase-like (Major domain)"/>
    <property type="match status" value="1"/>
</dbReference>
<evidence type="ECO:0000313" key="2">
    <source>
        <dbReference type="EMBL" id="PIP63028.1"/>
    </source>
</evidence>
<reference evidence="2 3" key="1">
    <citation type="submission" date="2017-09" db="EMBL/GenBank/DDBJ databases">
        <title>Depth-based differentiation of microbial function through sediment-hosted aquifers and enrichment of novel symbionts in the deep terrestrial subsurface.</title>
        <authorList>
            <person name="Probst A.J."/>
            <person name="Ladd B."/>
            <person name="Jarett J.K."/>
            <person name="Geller-Mcgrath D.E."/>
            <person name="Sieber C.M."/>
            <person name="Emerson J.B."/>
            <person name="Anantharaman K."/>
            <person name="Thomas B.C."/>
            <person name="Malmstrom R."/>
            <person name="Stieglmeier M."/>
            <person name="Klingl A."/>
            <person name="Woyke T."/>
            <person name="Ryan C.M."/>
            <person name="Banfield J.F."/>
        </authorList>
    </citation>
    <scope>NUCLEOTIDE SEQUENCE [LARGE SCALE GENOMIC DNA]</scope>
    <source>
        <strain evidence="2">CG22_combo_CG10-13_8_21_14_all_35_9</strain>
    </source>
</reference>
<dbReference type="InterPro" id="IPR015421">
    <property type="entry name" value="PyrdxlP-dep_Trfase_major"/>
</dbReference>
<dbReference type="Proteomes" id="UP000231021">
    <property type="component" value="Unassembled WGS sequence"/>
</dbReference>
<dbReference type="InterPro" id="IPR000653">
    <property type="entry name" value="DegT/StrS_aminotransferase"/>
</dbReference>
<keyword evidence="1" id="KW-0663">Pyridoxal phosphate</keyword>
<dbReference type="EMBL" id="PCTB01000020">
    <property type="protein sequence ID" value="PIP63028.1"/>
    <property type="molecule type" value="Genomic_DNA"/>
</dbReference>
<dbReference type="GO" id="GO:0008483">
    <property type="term" value="F:transaminase activity"/>
    <property type="evidence" value="ECO:0007669"/>
    <property type="project" value="TreeGrafter"/>
</dbReference>
<protein>
    <submittedName>
        <fullName evidence="2">Uncharacterized protein</fullName>
    </submittedName>
</protein>
<dbReference type="GO" id="GO:0030170">
    <property type="term" value="F:pyridoxal phosphate binding"/>
    <property type="evidence" value="ECO:0007669"/>
    <property type="project" value="TreeGrafter"/>
</dbReference>
<evidence type="ECO:0000313" key="3">
    <source>
        <dbReference type="Proteomes" id="UP000231021"/>
    </source>
</evidence>
<sequence length="411" mass="47046">MISTDFAPNESLADAWLSFKLLFQPWRWQKGKEIEQAKKNLLKQFPNQFLISFFLTGRAALNTILKSLNLAKGSEVIVQAFTCEAVILPIFANQLKPVYVDIEKQTYSMNPIDLEKKITSKAKVLILQHSFGMMPIHRDRIFSLVKKHHLLLIEDIAHGYSKKLISNFKFQISNSLFLMSFGRSKALSSVFGGAIITNNQALINKLSNQEALLPLPSMFFIFRLLLYKPISLLIKSTYDLYIGKMLHKFVNWFNLLVPEITLKEKAGEYDQILNKAYPNALAILINQQLARFEQVQQNRARISAFYSNFQFPVSKLVSSHQQLISNLPLLRYPVLVNNRDLILKKAAKNNIFLGKWYDQVVAPKSLNLEKVGYKQGSCTVAEEVCKKIINLPTNISLREAKICVLSFLRSR</sequence>
<dbReference type="InterPro" id="IPR015424">
    <property type="entry name" value="PyrdxlP-dep_Trfase"/>
</dbReference>
<dbReference type="InterPro" id="IPR015422">
    <property type="entry name" value="PyrdxlP-dep_Trfase_small"/>
</dbReference>